<name>A0A9D2HV73_9BACE</name>
<protein>
    <submittedName>
        <fullName evidence="1">4-oxalocrotonate tautomerase family protein</fullName>
    </submittedName>
</protein>
<comment type="caution">
    <text evidence="1">The sequence shown here is derived from an EMBL/GenBank/DDBJ whole genome shotgun (WGS) entry which is preliminary data.</text>
</comment>
<proteinExistence type="predicted"/>
<organism evidence="1 2">
    <name type="scientific">Candidatus Bacteroides avicola</name>
    <dbReference type="NCBI Taxonomy" id="2838468"/>
    <lineage>
        <taxon>Bacteria</taxon>
        <taxon>Pseudomonadati</taxon>
        <taxon>Bacteroidota</taxon>
        <taxon>Bacteroidia</taxon>
        <taxon>Bacteroidales</taxon>
        <taxon>Bacteroidaceae</taxon>
        <taxon>Bacteroides</taxon>
    </lineage>
</organism>
<gene>
    <name evidence="1" type="ORF">H9950_00780</name>
</gene>
<dbReference type="Proteomes" id="UP000823862">
    <property type="component" value="Unassembled WGS sequence"/>
</dbReference>
<evidence type="ECO:0000313" key="1">
    <source>
        <dbReference type="EMBL" id="HJA84733.1"/>
    </source>
</evidence>
<reference evidence="1" key="1">
    <citation type="journal article" date="2021" name="PeerJ">
        <title>Extensive microbial diversity within the chicken gut microbiome revealed by metagenomics and culture.</title>
        <authorList>
            <person name="Gilroy R."/>
            <person name="Ravi A."/>
            <person name="Getino M."/>
            <person name="Pursley I."/>
            <person name="Horton D.L."/>
            <person name="Alikhan N.F."/>
            <person name="Baker D."/>
            <person name="Gharbi K."/>
            <person name="Hall N."/>
            <person name="Watson M."/>
            <person name="Adriaenssens E.M."/>
            <person name="Foster-Nyarko E."/>
            <person name="Jarju S."/>
            <person name="Secka A."/>
            <person name="Antonio M."/>
            <person name="Oren A."/>
            <person name="Chaudhuri R.R."/>
            <person name="La Ragione R."/>
            <person name="Hildebrand F."/>
            <person name="Pallen M.J."/>
        </authorList>
    </citation>
    <scope>NUCLEOTIDE SEQUENCE</scope>
    <source>
        <strain evidence="1">ChiHjej12B11-9795</strain>
    </source>
</reference>
<evidence type="ECO:0000313" key="2">
    <source>
        <dbReference type="Proteomes" id="UP000823862"/>
    </source>
</evidence>
<reference evidence="1" key="2">
    <citation type="submission" date="2021-04" db="EMBL/GenBank/DDBJ databases">
        <authorList>
            <person name="Gilroy R."/>
        </authorList>
    </citation>
    <scope>NUCLEOTIDE SEQUENCE</scope>
    <source>
        <strain evidence="1">ChiHjej12B11-9795</strain>
    </source>
</reference>
<dbReference type="EMBL" id="DWZI01000002">
    <property type="protein sequence ID" value="HJA84733.1"/>
    <property type="molecule type" value="Genomic_DNA"/>
</dbReference>
<sequence>MPNVNIELFKRTSPEKKIELIRKLTQAELSGISESTLLRIVKETGRRIKGSRNYEFYVNPDRREGNNWNSMVEGVWLYRGKLHVMVYVQLDNTDTSLLISFHDFFKKGNFRGTIKRDDRYGNPQTHYYEYDEKDKGEVLRAICLEYIHTKYKEKLNPIYQQFKQQ</sequence>
<dbReference type="AlphaFoldDB" id="A0A9D2HV73"/>
<accession>A0A9D2HV73</accession>